<dbReference type="RefSeq" id="WP_326508308.1">
    <property type="nucleotide sequence ID" value="NZ_JAWIIV010000020.1"/>
</dbReference>
<dbReference type="PANTHER" id="PTHR35008:SF4">
    <property type="entry name" value="BLL4482 PROTEIN"/>
    <property type="match status" value="1"/>
</dbReference>
<protein>
    <submittedName>
        <fullName evidence="8">Cytochrome c</fullName>
    </submittedName>
</protein>
<dbReference type="Pfam" id="PF00034">
    <property type="entry name" value="Cytochrom_C"/>
    <property type="match status" value="1"/>
</dbReference>
<keyword evidence="2 6" id="KW-0349">Heme</keyword>
<dbReference type="Proteomes" id="UP001352263">
    <property type="component" value="Unassembled WGS sequence"/>
</dbReference>
<dbReference type="PRINTS" id="PR00605">
    <property type="entry name" value="CYTCHROMECIC"/>
</dbReference>
<dbReference type="SUPFAM" id="SSF46626">
    <property type="entry name" value="Cytochrome c"/>
    <property type="match status" value="1"/>
</dbReference>
<comment type="caution">
    <text evidence="8">The sequence shown here is derived from an EMBL/GenBank/DDBJ whole genome shotgun (WGS) entry which is preliminary data.</text>
</comment>
<evidence type="ECO:0000259" key="7">
    <source>
        <dbReference type="PROSITE" id="PS51007"/>
    </source>
</evidence>
<proteinExistence type="predicted"/>
<evidence type="ECO:0000256" key="1">
    <source>
        <dbReference type="ARBA" id="ARBA00022448"/>
    </source>
</evidence>
<organism evidence="8 9">
    <name type="scientific">Noviherbaspirillum album</name>
    <dbReference type="NCBI Taxonomy" id="3080276"/>
    <lineage>
        <taxon>Bacteria</taxon>
        <taxon>Pseudomonadati</taxon>
        <taxon>Pseudomonadota</taxon>
        <taxon>Betaproteobacteria</taxon>
        <taxon>Burkholderiales</taxon>
        <taxon>Oxalobacteraceae</taxon>
        <taxon>Noviherbaspirillum</taxon>
    </lineage>
</organism>
<dbReference type="InterPro" id="IPR036909">
    <property type="entry name" value="Cyt_c-like_dom_sf"/>
</dbReference>
<evidence type="ECO:0000313" key="8">
    <source>
        <dbReference type="EMBL" id="MEC4721622.1"/>
    </source>
</evidence>
<evidence type="ECO:0000256" key="5">
    <source>
        <dbReference type="ARBA" id="ARBA00023004"/>
    </source>
</evidence>
<evidence type="ECO:0000256" key="4">
    <source>
        <dbReference type="ARBA" id="ARBA00022982"/>
    </source>
</evidence>
<dbReference type="PROSITE" id="PS51007">
    <property type="entry name" value="CYTC"/>
    <property type="match status" value="1"/>
</dbReference>
<keyword evidence="5 6" id="KW-0408">Iron</keyword>
<keyword evidence="9" id="KW-1185">Reference proteome</keyword>
<feature type="domain" description="Cytochrome c" evidence="7">
    <location>
        <begin position="39"/>
        <end position="139"/>
    </location>
</feature>
<dbReference type="InterPro" id="IPR009056">
    <property type="entry name" value="Cyt_c-like_dom"/>
</dbReference>
<accession>A0ABU6JDA7</accession>
<dbReference type="InterPro" id="IPR008168">
    <property type="entry name" value="Cyt_C_IC"/>
</dbReference>
<evidence type="ECO:0000313" key="9">
    <source>
        <dbReference type="Proteomes" id="UP001352263"/>
    </source>
</evidence>
<dbReference type="InterPro" id="IPR051459">
    <property type="entry name" value="Cytochrome_c-type_DH"/>
</dbReference>
<sequence>MKRKLIVSGIAILSIFAAASLFLLPGGKAQAFIDPSDASLVARGRSVYASHCAACHGARLEGQPDWRTRLSNGRLPAPPHDASGHTWHHPDNVLVDITRNGLVPGKTAPEGYQSDMPAYAGLLSDEEITAVLAYIKSHWPPELLELQRKVTLEPGGG</sequence>
<dbReference type="Gene3D" id="1.10.760.10">
    <property type="entry name" value="Cytochrome c-like domain"/>
    <property type="match status" value="1"/>
</dbReference>
<evidence type="ECO:0000256" key="6">
    <source>
        <dbReference type="PROSITE-ProRule" id="PRU00433"/>
    </source>
</evidence>
<name>A0ABU6JDA7_9BURK</name>
<keyword evidence="4" id="KW-0249">Electron transport</keyword>
<evidence type="ECO:0000256" key="3">
    <source>
        <dbReference type="ARBA" id="ARBA00022723"/>
    </source>
</evidence>
<dbReference type="PANTHER" id="PTHR35008">
    <property type="entry name" value="BLL4482 PROTEIN-RELATED"/>
    <property type="match status" value="1"/>
</dbReference>
<gene>
    <name evidence="8" type="ORF">RY831_20860</name>
</gene>
<dbReference type="EMBL" id="JAWIIV010000020">
    <property type="protein sequence ID" value="MEC4721622.1"/>
    <property type="molecule type" value="Genomic_DNA"/>
</dbReference>
<evidence type="ECO:0000256" key="2">
    <source>
        <dbReference type="ARBA" id="ARBA00022617"/>
    </source>
</evidence>
<keyword evidence="1" id="KW-0813">Transport</keyword>
<reference evidence="8 9" key="1">
    <citation type="submission" date="2023-10" db="EMBL/GenBank/DDBJ databases">
        <title>Noviherbaspirillum sp. CPCC 100848 genome assembly.</title>
        <authorList>
            <person name="Li X.Y."/>
            <person name="Fang X.M."/>
        </authorList>
    </citation>
    <scope>NUCLEOTIDE SEQUENCE [LARGE SCALE GENOMIC DNA]</scope>
    <source>
        <strain evidence="8 9">CPCC 100848</strain>
    </source>
</reference>
<keyword evidence="3 6" id="KW-0479">Metal-binding</keyword>